<evidence type="ECO:0008006" key="4">
    <source>
        <dbReference type="Google" id="ProtNLM"/>
    </source>
</evidence>
<accession>A0ABU9E899</accession>
<name>A0ABU9E899_9BACT</name>
<keyword evidence="3" id="KW-1185">Reference proteome</keyword>
<feature type="signal peptide" evidence="1">
    <location>
        <begin position="1"/>
        <end position="27"/>
    </location>
</feature>
<dbReference type="Gene3D" id="1.25.40.10">
    <property type="entry name" value="Tetratricopeptide repeat domain"/>
    <property type="match status" value="1"/>
</dbReference>
<dbReference type="Proteomes" id="UP001484239">
    <property type="component" value="Unassembled WGS sequence"/>
</dbReference>
<dbReference type="InterPro" id="IPR049039">
    <property type="entry name" value="RMD1-3_a_helical_rpt"/>
</dbReference>
<feature type="chain" id="PRO_5046120433" description="Tetratricopeptide repeat protein" evidence="1">
    <location>
        <begin position="28"/>
        <end position="273"/>
    </location>
</feature>
<proteinExistence type="predicted"/>
<organism evidence="2 3">
    <name type="scientific">Gaopeijia maritima</name>
    <dbReference type="NCBI Taxonomy" id="3119007"/>
    <lineage>
        <taxon>Bacteria</taxon>
        <taxon>Pseudomonadati</taxon>
        <taxon>Gemmatimonadota</taxon>
        <taxon>Longimicrobiia</taxon>
        <taxon>Gaopeijiales</taxon>
        <taxon>Gaopeijiaceae</taxon>
        <taxon>Gaopeijia</taxon>
    </lineage>
</organism>
<protein>
    <recommendedName>
        <fullName evidence="4">Tetratricopeptide repeat protein</fullName>
    </recommendedName>
</protein>
<dbReference type="InterPro" id="IPR011990">
    <property type="entry name" value="TPR-like_helical_dom_sf"/>
</dbReference>
<evidence type="ECO:0000313" key="2">
    <source>
        <dbReference type="EMBL" id="MEK9500736.1"/>
    </source>
</evidence>
<gene>
    <name evidence="2" type="ORF">WI372_07095</name>
</gene>
<comment type="caution">
    <text evidence="2">The sequence shown here is derived from an EMBL/GenBank/DDBJ whole genome shotgun (WGS) entry which is preliminary data.</text>
</comment>
<dbReference type="EMBL" id="JBBHLI010000003">
    <property type="protein sequence ID" value="MEK9500736.1"/>
    <property type="molecule type" value="Genomic_DNA"/>
</dbReference>
<dbReference type="SUPFAM" id="SSF48452">
    <property type="entry name" value="TPR-like"/>
    <property type="match status" value="1"/>
</dbReference>
<dbReference type="Pfam" id="PF21033">
    <property type="entry name" value="RMD1-3"/>
    <property type="match status" value="1"/>
</dbReference>
<keyword evidence="1" id="KW-0732">Signal</keyword>
<evidence type="ECO:0000256" key="1">
    <source>
        <dbReference type="SAM" id="SignalP"/>
    </source>
</evidence>
<sequence length="273" mass="30317">MNTALPGWTGPAVVLALALLLAPEPTAAQGVRTPPALERTTADPLANDVVDELFFGGRPSEAFQRLELRIERDSADVEARWRAARAALNLGILEDREEAEEQWFVVAGDHGEAAASLRPDDSEVLYWAAASLGREALQHGPRTSTRLVQQVWDLTHRVLELDPDHPGAHNILGKLNQEVMSLSGFERFLGRLLFSIDPLKEATWEAALDHHARAVEADPSTILFRRDYGETLAALDRHDEARAMWQAALALPSVYPVDDRFKDDIRRMLAELP</sequence>
<evidence type="ECO:0000313" key="3">
    <source>
        <dbReference type="Proteomes" id="UP001484239"/>
    </source>
</evidence>
<dbReference type="RefSeq" id="WP_405286581.1">
    <property type="nucleotide sequence ID" value="NZ_JBBHLI010000003.1"/>
</dbReference>
<reference evidence="2 3" key="1">
    <citation type="submission" date="2024-02" db="EMBL/GenBank/DDBJ databases">
        <title>A novel Gemmatimonadota bacterium.</title>
        <authorList>
            <person name="Du Z.-J."/>
            <person name="Ye Y.-Q."/>
        </authorList>
    </citation>
    <scope>NUCLEOTIDE SEQUENCE [LARGE SCALE GENOMIC DNA]</scope>
    <source>
        <strain evidence="2 3">DH-20</strain>
    </source>
</reference>